<reference evidence="2" key="1">
    <citation type="journal article" date="2023" name="Front. Plant Sci.">
        <title>Chromosomal-level genome assembly of Melastoma candidum provides insights into trichome evolution.</title>
        <authorList>
            <person name="Zhong Y."/>
            <person name="Wu W."/>
            <person name="Sun C."/>
            <person name="Zou P."/>
            <person name="Liu Y."/>
            <person name="Dai S."/>
            <person name="Zhou R."/>
        </authorList>
    </citation>
    <scope>NUCLEOTIDE SEQUENCE [LARGE SCALE GENOMIC DNA]</scope>
</reference>
<protein>
    <submittedName>
        <fullName evidence="1">Uncharacterized protein</fullName>
    </submittedName>
</protein>
<sequence>MADEDNRNQIDRNLVPIHERGGRPDVDNRPMMDFTSARTYAHRSCIAPPPIAARDYEIKTSVMQMIQNTVQFRGTPMEDPHEHLSKFLSVCDTFRQNGVSQDAVRLKLFIFSLKDKAWAWFNSLPPK</sequence>
<name>A0ACB9LKI2_9MYRT</name>
<accession>A0ACB9LKI2</accession>
<proteinExistence type="predicted"/>
<organism evidence="1 2">
    <name type="scientific">Melastoma candidum</name>
    <dbReference type="NCBI Taxonomy" id="119954"/>
    <lineage>
        <taxon>Eukaryota</taxon>
        <taxon>Viridiplantae</taxon>
        <taxon>Streptophyta</taxon>
        <taxon>Embryophyta</taxon>
        <taxon>Tracheophyta</taxon>
        <taxon>Spermatophyta</taxon>
        <taxon>Magnoliopsida</taxon>
        <taxon>eudicotyledons</taxon>
        <taxon>Gunneridae</taxon>
        <taxon>Pentapetalae</taxon>
        <taxon>rosids</taxon>
        <taxon>malvids</taxon>
        <taxon>Myrtales</taxon>
        <taxon>Melastomataceae</taxon>
        <taxon>Melastomatoideae</taxon>
        <taxon>Melastomateae</taxon>
        <taxon>Melastoma</taxon>
    </lineage>
</organism>
<evidence type="ECO:0000313" key="1">
    <source>
        <dbReference type="EMBL" id="KAI4311846.1"/>
    </source>
</evidence>
<evidence type="ECO:0000313" key="2">
    <source>
        <dbReference type="Proteomes" id="UP001057402"/>
    </source>
</evidence>
<gene>
    <name evidence="1" type="ORF">MLD38_036709</name>
</gene>
<dbReference type="Proteomes" id="UP001057402">
    <property type="component" value="Chromosome 11"/>
</dbReference>
<dbReference type="EMBL" id="CM042890">
    <property type="protein sequence ID" value="KAI4311846.1"/>
    <property type="molecule type" value="Genomic_DNA"/>
</dbReference>
<comment type="caution">
    <text evidence="1">The sequence shown here is derived from an EMBL/GenBank/DDBJ whole genome shotgun (WGS) entry which is preliminary data.</text>
</comment>
<keyword evidence="2" id="KW-1185">Reference proteome</keyword>